<organism evidence="1 2">
    <name type="scientific">Actinomadura madurae</name>
    <dbReference type="NCBI Taxonomy" id="1993"/>
    <lineage>
        <taxon>Bacteria</taxon>
        <taxon>Bacillati</taxon>
        <taxon>Actinomycetota</taxon>
        <taxon>Actinomycetes</taxon>
        <taxon>Streptosporangiales</taxon>
        <taxon>Thermomonosporaceae</taxon>
        <taxon>Actinomadura</taxon>
    </lineage>
</organism>
<dbReference type="EMBL" id="FOVH01000031">
    <property type="protein sequence ID" value="SFQ41345.1"/>
    <property type="molecule type" value="Genomic_DNA"/>
</dbReference>
<reference evidence="1 2" key="1">
    <citation type="submission" date="2016-10" db="EMBL/GenBank/DDBJ databases">
        <authorList>
            <person name="de Groot N.N."/>
        </authorList>
    </citation>
    <scope>NUCLEOTIDE SEQUENCE [LARGE SCALE GENOMIC DNA]</scope>
    <source>
        <strain evidence="1 2">DSM 43067</strain>
    </source>
</reference>
<keyword evidence="2" id="KW-1185">Reference proteome</keyword>
<dbReference type="AlphaFoldDB" id="A0A1I5YAU8"/>
<protein>
    <submittedName>
        <fullName evidence="1">Uncharacterized protein</fullName>
    </submittedName>
</protein>
<accession>A0A1I5YAU8</accession>
<sequence length="67" mass="7510">MYTASATAVTVVRGEQKKYMRSCRHWHLAKAGAERCARHLEDEIRELAGDRADQLVITHAVTRTAGD</sequence>
<evidence type="ECO:0000313" key="2">
    <source>
        <dbReference type="Proteomes" id="UP000183413"/>
    </source>
</evidence>
<gene>
    <name evidence="1" type="ORF">SAMN04489713_13116</name>
</gene>
<name>A0A1I5YAU8_9ACTN</name>
<dbReference type="Proteomes" id="UP000183413">
    <property type="component" value="Unassembled WGS sequence"/>
</dbReference>
<proteinExistence type="predicted"/>
<dbReference type="InParanoid" id="A0A1I5YAU8"/>
<evidence type="ECO:0000313" key="1">
    <source>
        <dbReference type="EMBL" id="SFQ41345.1"/>
    </source>
</evidence>